<feature type="compositionally biased region" description="Basic and acidic residues" evidence="6">
    <location>
        <begin position="403"/>
        <end position="419"/>
    </location>
</feature>
<feature type="compositionally biased region" description="Low complexity" evidence="6">
    <location>
        <begin position="510"/>
        <end position="521"/>
    </location>
</feature>
<dbReference type="PANTHER" id="PTHR10625">
    <property type="entry name" value="HISTONE DEACETYLASE HDAC1-RELATED"/>
    <property type="match status" value="1"/>
</dbReference>
<organism evidence="8 9">
    <name type="scientific">Porites lobata</name>
    <dbReference type="NCBI Taxonomy" id="104759"/>
    <lineage>
        <taxon>Eukaryota</taxon>
        <taxon>Metazoa</taxon>
        <taxon>Cnidaria</taxon>
        <taxon>Anthozoa</taxon>
        <taxon>Hexacorallia</taxon>
        <taxon>Scleractinia</taxon>
        <taxon>Fungiina</taxon>
        <taxon>Poritidae</taxon>
        <taxon>Porites</taxon>
    </lineage>
</organism>
<dbReference type="InterPro" id="IPR037138">
    <property type="entry name" value="His_deacetylse_dom_sf"/>
</dbReference>
<evidence type="ECO:0000313" key="9">
    <source>
        <dbReference type="Proteomes" id="UP001159405"/>
    </source>
</evidence>
<sequence length="608" mass="68462">MAYTAPGGKKRVCYYYDGDIGNYYYGQGHPMKPHRIRMTHNLLLNYGLYRKMEIYRPHKANMDEMTKYHSDDYIKFLKTIRPDNMSEYTKQMQRFNVGEDCPVFDGLFEFCQLSTGGSIAGAVKLNKQQTDVAINWAGGLHHAKKSEASGFCYVNDIVLAILELLKYHQRVLYIDIDIHHGDGVEEAFYTTDRVMTVSFHKYGEYFPGTGDLRDIGAGKGKYYAVNFPLRDGIDDDSYEQIFNPVISKVMEVYKPNAVVLQCGADSLAGDRLGCFNLSLKGHAQCVNFVKKFNLPLLVLGGGGYTIRNVARCWTFETAVALDSDIANELPYNDYFEYFGPDFKLHISPSNMANQNTNDYLEKIKQRLFENLRMLPHAPGVQMHPIPDDAPALEESDNEDEYMEPDKRIGIRDSDKHISNPEEYSDSEDEGDNRRDNHVPKESRRKKRKTTATPVEKMVTNGVENTDETKPPKMVKESNPSTSPVEEKEKAKSSTEGTPNEGSPQTVANATTEMTTEPTPEQEASRKSPEAAEESVPSKGEKEEPMDVQESETPATNDDTSSNTEKPATASSANSNSPKPPEEEAKEKTPRTEENPAEAEREDEAKMDQ</sequence>
<reference evidence="8 9" key="1">
    <citation type="submission" date="2022-05" db="EMBL/GenBank/DDBJ databases">
        <authorList>
            <consortium name="Genoscope - CEA"/>
            <person name="William W."/>
        </authorList>
    </citation>
    <scope>NUCLEOTIDE SEQUENCE [LARGE SCALE GENOMIC DNA]</scope>
</reference>
<feature type="compositionally biased region" description="Basic and acidic residues" evidence="6">
    <location>
        <begin position="431"/>
        <end position="441"/>
    </location>
</feature>
<comment type="similarity">
    <text evidence="1">Belongs to the histone deacetylase family. HD type 1 subfamily.</text>
</comment>
<dbReference type="EMBL" id="CALNXK010000021">
    <property type="protein sequence ID" value="CAH3108470.1"/>
    <property type="molecule type" value="Genomic_DNA"/>
</dbReference>
<feature type="compositionally biased region" description="Polar residues" evidence="6">
    <location>
        <begin position="493"/>
        <end position="509"/>
    </location>
</feature>
<dbReference type="SUPFAM" id="SSF52768">
    <property type="entry name" value="Arginase/deacetylase"/>
    <property type="match status" value="1"/>
</dbReference>
<dbReference type="InterPro" id="IPR003084">
    <property type="entry name" value="HDAC_I/II"/>
</dbReference>
<keyword evidence="5" id="KW-0156">Chromatin regulator</keyword>
<dbReference type="Pfam" id="PF00850">
    <property type="entry name" value="Hist_deacetyl"/>
    <property type="match status" value="1"/>
</dbReference>
<feature type="region of interest" description="Disordered" evidence="6">
    <location>
        <begin position="378"/>
        <end position="608"/>
    </location>
</feature>
<dbReference type="Gene3D" id="3.40.800.20">
    <property type="entry name" value="Histone deacetylase domain"/>
    <property type="match status" value="1"/>
</dbReference>
<keyword evidence="9" id="KW-1185">Reference proteome</keyword>
<protein>
    <recommendedName>
        <fullName evidence="2">histone deacetylase</fullName>
        <ecNumber evidence="2">3.5.1.98</ecNumber>
    </recommendedName>
</protein>
<feature type="compositionally biased region" description="Polar residues" evidence="6">
    <location>
        <begin position="550"/>
        <end position="564"/>
    </location>
</feature>
<dbReference type="PRINTS" id="PR01271">
    <property type="entry name" value="HISDACETLASE"/>
</dbReference>
<feature type="domain" description="Histone deacetylase" evidence="7">
    <location>
        <begin position="29"/>
        <end position="318"/>
    </location>
</feature>
<name>A0ABN8NHY8_9CNID</name>
<dbReference type="EC" id="3.5.1.98" evidence="2"/>
<dbReference type="InterPro" id="IPR000286">
    <property type="entry name" value="HDACs"/>
</dbReference>
<dbReference type="PRINTS" id="PR01270">
    <property type="entry name" value="HDASUPER"/>
</dbReference>
<dbReference type="InterPro" id="IPR023696">
    <property type="entry name" value="Ureohydrolase_dom_sf"/>
</dbReference>
<keyword evidence="4" id="KW-0378">Hydrolase</keyword>
<dbReference type="Proteomes" id="UP001159405">
    <property type="component" value="Unassembled WGS sequence"/>
</dbReference>
<comment type="caution">
    <text evidence="8">The sequence shown here is derived from an EMBL/GenBank/DDBJ whole genome shotgun (WGS) entry which is preliminary data.</text>
</comment>
<feature type="compositionally biased region" description="Basic and acidic residues" evidence="6">
    <location>
        <begin position="579"/>
        <end position="593"/>
    </location>
</feature>
<keyword evidence="3" id="KW-0678">Repressor</keyword>
<proteinExistence type="inferred from homology"/>
<feature type="compositionally biased region" description="Basic and acidic residues" evidence="6">
    <location>
        <begin position="466"/>
        <end position="475"/>
    </location>
</feature>
<accession>A0ABN8NHY8</accession>
<dbReference type="PANTHER" id="PTHR10625:SF10">
    <property type="entry name" value="HISTONE DEACETYLASE HDAC1"/>
    <property type="match status" value="1"/>
</dbReference>
<evidence type="ECO:0000313" key="8">
    <source>
        <dbReference type="EMBL" id="CAH3108470.1"/>
    </source>
</evidence>
<evidence type="ECO:0000256" key="5">
    <source>
        <dbReference type="ARBA" id="ARBA00022853"/>
    </source>
</evidence>
<evidence type="ECO:0000259" key="7">
    <source>
        <dbReference type="Pfam" id="PF00850"/>
    </source>
</evidence>
<evidence type="ECO:0000256" key="1">
    <source>
        <dbReference type="ARBA" id="ARBA00006457"/>
    </source>
</evidence>
<evidence type="ECO:0000256" key="6">
    <source>
        <dbReference type="SAM" id="MobiDB-lite"/>
    </source>
</evidence>
<gene>
    <name evidence="8" type="ORF">PLOB_00017705</name>
</gene>
<feature type="compositionally biased region" description="Acidic residues" evidence="6">
    <location>
        <begin position="390"/>
        <end position="402"/>
    </location>
</feature>
<evidence type="ECO:0000256" key="2">
    <source>
        <dbReference type="ARBA" id="ARBA00012111"/>
    </source>
</evidence>
<dbReference type="InterPro" id="IPR023801">
    <property type="entry name" value="His_deacetylse_dom"/>
</dbReference>
<feature type="compositionally biased region" description="Low complexity" evidence="6">
    <location>
        <begin position="565"/>
        <end position="576"/>
    </location>
</feature>
<evidence type="ECO:0000256" key="4">
    <source>
        <dbReference type="ARBA" id="ARBA00022801"/>
    </source>
</evidence>
<evidence type="ECO:0000256" key="3">
    <source>
        <dbReference type="ARBA" id="ARBA00022491"/>
    </source>
</evidence>